<reference evidence="3" key="1">
    <citation type="journal article" date="2012" name="PLoS Genet.">
        <title>The genomes of the fungal plant pathogens Cladosporium fulvum and Dothistroma septosporum reveal adaptation to different hosts and lifestyles but also signatures of common ancestry.</title>
        <authorList>
            <person name="de Wit P.J.G.M."/>
            <person name="van der Burgt A."/>
            <person name="Oekmen B."/>
            <person name="Stergiopoulos I."/>
            <person name="Abd-Elsalam K.A."/>
            <person name="Aerts A.L."/>
            <person name="Bahkali A.H."/>
            <person name="Beenen H.G."/>
            <person name="Chettri P."/>
            <person name="Cox M.P."/>
            <person name="Datema E."/>
            <person name="de Vries R.P."/>
            <person name="Dhillon B."/>
            <person name="Ganley A.R."/>
            <person name="Griffiths S.A."/>
            <person name="Guo Y."/>
            <person name="Hamelin R.C."/>
            <person name="Henrissat B."/>
            <person name="Kabir M.S."/>
            <person name="Jashni M.K."/>
            <person name="Kema G."/>
            <person name="Klaubauf S."/>
            <person name="Lapidus A."/>
            <person name="Levasseur A."/>
            <person name="Lindquist E."/>
            <person name="Mehrabi R."/>
            <person name="Ohm R.A."/>
            <person name="Owen T.J."/>
            <person name="Salamov A."/>
            <person name="Schwelm A."/>
            <person name="Schijlen E."/>
            <person name="Sun H."/>
            <person name="van den Burg H.A."/>
            <person name="van Ham R.C.H.J."/>
            <person name="Zhang S."/>
            <person name="Goodwin S.B."/>
            <person name="Grigoriev I.V."/>
            <person name="Collemare J."/>
            <person name="Bradshaw R.E."/>
        </authorList>
    </citation>
    <scope>NUCLEOTIDE SEQUENCE [LARGE SCALE GENOMIC DNA]</scope>
    <source>
        <strain evidence="3">NZE10 / CBS 128990</strain>
    </source>
</reference>
<dbReference type="Proteomes" id="UP000016933">
    <property type="component" value="Unassembled WGS sequence"/>
</dbReference>
<evidence type="ECO:0000313" key="2">
    <source>
        <dbReference type="EMBL" id="EME39807.1"/>
    </source>
</evidence>
<gene>
    <name evidence="2" type="ORF">DOTSEDRAFT_82609</name>
</gene>
<feature type="compositionally biased region" description="Acidic residues" evidence="1">
    <location>
        <begin position="161"/>
        <end position="170"/>
    </location>
</feature>
<feature type="compositionally biased region" description="Basic and acidic residues" evidence="1">
    <location>
        <begin position="441"/>
        <end position="470"/>
    </location>
</feature>
<dbReference type="AlphaFoldDB" id="N1PC84"/>
<feature type="region of interest" description="Disordered" evidence="1">
    <location>
        <begin position="1"/>
        <end position="205"/>
    </location>
</feature>
<evidence type="ECO:0000313" key="3">
    <source>
        <dbReference type="Proteomes" id="UP000016933"/>
    </source>
</evidence>
<feature type="compositionally biased region" description="Polar residues" evidence="1">
    <location>
        <begin position="187"/>
        <end position="200"/>
    </location>
</feature>
<dbReference type="eggNOG" id="ENOG502SSMF">
    <property type="taxonomic scope" value="Eukaryota"/>
</dbReference>
<dbReference type="EMBL" id="KB446544">
    <property type="protein sequence ID" value="EME39807.1"/>
    <property type="molecule type" value="Genomic_DNA"/>
</dbReference>
<dbReference type="Pfam" id="PF08208">
    <property type="entry name" value="RNA_polI_A34"/>
    <property type="match status" value="1"/>
</dbReference>
<feature type="compositionally biased region" description="Low complexity" evidence="1">
    <location>
        <begin position="149"/>
        <end position="160"/>
    </location>
</feature>
<feature type="compositionally biased region" description="Basic and acidic residues" evidence="1">
    <location>
        <begin position="1"/>
        <end position="19"/>
    </location>
</feature>
<feature type="compositionally biased region" description="Low complexity" evidence="1">
    <location>
        <begin position="174"/>
        <end position="186"/>
    </location>
</feature>
<feature type="compositionally biased region" description="Basic and acidic residues" evidence="1">
    <location>
        <begin position="486"/>
        <end position="496"/>
    </location>
</feature>
<sequence length="496" mass="53754">MAKDKAAKSSSTKQKDASAKKARPTKPTKSTSKSSGLSEERIADSDSEHEVAPTPKKVSQKASKESVPRSTSKKESTKKVKALSPPSSSEDSTSAEEMTKIVPKKPDGVPAKVNGVKRKAEEKESSEEESSGADSEEETQKRQAKKAKTTPSKATSSSSSDVEESSEESEADKPAAATNTDTAKNTQPAATQLQQSSLRSISAKPFEPPTGYSSLSIDAPASDSLLSKKSLAGKQIWHITAPSNIPIKEITHVALDAISNVTPVLNYKDVDYVLNEDKSYNTQYSNVLLPGEAGYQHVGQSIERTLRLQQKIELPNLSKKQADLNTGSNAAADIAQPPASEIRPQPKGLKMRYKPPGFGKGNPAMFGSSDDEAEQSTSGGFQFPKALGAHGAADEPETAIAEKSKKRDKKKKRKSEDLIDGDVEIVNGELTPLSSKKKKKKQEEELERVISKESERSQEQHDETPGERARRKEQKRLRKEAKKRAKEGESGVEKAF</sequence>
<dbReference type="PANTHER" id="PTHR28155:SF1">
    <property type="entry name" value="DNA-DIRECTED RNA POLYMERASE I SUBUNIT RPA34.5-DOMAIN-CONTAINING PROTEIN"/>
    <property type="match status" value="1"/>
</dbReference>
<protein>
    <submittedName>
        <fullName evidence="2">Uncharacterized protein</fullName>
    </submittedName>
</protein>
<feature type="compositionally biased region" description="Basic and acidic residues" evidence="1">
    <location>
        <begin position="62"/>
        <end position="78"/>
    </location>
</feature>
<evidence type="ECO:0000256" key="1">
    <source>
        <dbReference type="SAM" id="MobiDB-lite"/>
    </source>
</evidence>
<feature type="compositionally biased region" description="Low complexity" evidence="1">
    <location>
        <begin position="84"/>
        <end position="96"/>
    </location>
</feature>
<dbReference type="STRING" id="675120.N1PC84"/>
<proteinExistence type="predicted"/>
<organism evidence="2 3">
    <name type="scientific">Dothistroma septosporum (strain NZE10 / CBS 128990)</name>
    <name type="common">Red band needle blight fungus</name>
    <name type="synonym">Mycosphaerella pini</name>
    <dbReference type="NCBI Taxonomy" id="675120"/>
    <lineage>
        <taxon>Eukaryota</taxon>
        <taxon>Fungi</taxon>
        <taxon>Dikarya</taxon>
        <taxon>Ascomycota</taxon>
        <taxon>Pezizomycotina</taxon>
        <taxon>Dothideomycetes</taxon>
        <taxon>Dothideomycetidae</taxon>
        <taxon>Mycosphaerellales</taxon>
        <taxon>Mycosphaerellaceae</taxon>
        <taxon>Dothistroma</taxon>
    </lineage>
</organism>
<dbReference type="InterPro" id="IPR053263">
    <property type="entry name" value="Euk_RPA34_RNAP_subunit"/>
</dbReference>
<dbReference type="Gene3D" id="6.20.250.70">
    <property type="match status" value="1"/>
</dbReference>
<dbReference type="PANTHER" id="PTHR28155">
    <property type="entry name" value="ACR243WP"/>
    <property type="match status" value="1"/>
</dbReference>
<reference evidence="2 3" key="2">
    <citation type="journal article" date="2012" name="PLoS Pathog.">
        <title>Diverse lifestyles and strategies of plant pathogenesis encoded in the genomes of eighteen Dothideomycetes fungi.</title>
        <authorList>
            <person name="Ohm R.A."/>
            <person name="Feau N."/>
            <person name="Henrissat B."/>
            <person name="Schoch C.L."/>
            <person name="Horwitz B.A."/>
            <person name="Barry K.W."/>
            <person name="Condon B.J."/>
            <person name="Copeland A.C."/>
            <person name="Dhillon B."/>
            <person name="Glaser F."/>
            <person name="Hesse C.N."/>
            <person name="Kosti I."/>
            <person name="LaButti K."/>
            <person name="Lindquist E.A."/>
            <person name="Lucas S."/>
            <person name="Salamov A.A."/>
            <person name="Bradshaw R.E."/>
            <person name="Ciuffetti L."/>
            <person name="Hamelin R.C."/>
            <person name="Kema G.H.J."/>
            <person name="Lawrence C."/>
            <person name="Scott J.A."/>
            <person name="Spatafora J.W."/>
            <person name="Turgeon B.G."/>
            <person name="de Wit P.J.G.M."/>
            <person name="Zhong S."/>
            <person name="Goodwin S.B."/>
            <person name="Grigoriev I.V."/>
        </authorList>
    </citation>
    <scope>NUCLEOTIDE SEQUENCE [LARGE SCALE GENOMIC DNA]</scope>
    <source>
        <strain evidence="3">NZE10 / CBS 128990</strain>
    </source>
</reference>
<feature type="compositionally biased region" description="Basic residues" evidence="1">
    <location>
        <begin position="471"/>
        <end position="485"/>
    </location>
</feature>
<feature type="compositionally biased region" description="Acidic residues" evidence="1">
    <location>
        <begin position="124"/>
        <end position="137"/>
    </location>
</feature>
<dbReference type="HOGENOM" id="CLU_549836_0_0_1"/>
<name>N1PC84_DOTSN</name>
<feature type="region of interest" description="Disordered" evidence="1">
    <location>
        <begin position="328"/>
        <end position="496"/>
    </location>
</feature>
<feature type="compositionally biased region" description="Basic and acidic residues" evidence="1">
    <location>
        <begin position="38"/>
        <end position="51"/>
    </location>
</feature>
<accession>N1PC84</accession>
<dbReference type="OrthoDB" id="76224at2759"/>
<dbReference type="InterPro" id="IPR013240">
    <property type="entry name" value="DNA-dir_RNA_pol1_su_RPA34"/>
</dbReference>
<keyword evidence="3" id="KW-1185">Reference proteome</keyword>
<dbReference type="OMA" id="LKMRFLP"/>
<dbReference type="GO" id="GO:0006360">
    <property type="term" value="P:transcription by RNA polymerase I"/>
    <property type="evidence" value="ECO:0007669"/>
    <property type="project" value="InterPro"/>
</dbReference>